<sequence>MEAASSTHVPLVRYGKYIRGILGDKYARKTAHSGNVHSVEDPRRAAAFPRFDSDKEPTPVDEKWMTRTRDFLKGVKESFVNDEYDDYIVEDTEREKTSILHQDGLAVRTSQLRDVDYTDSESYYSGICATTLECKARPDIYTHVGEDVVVILDRNGEVVLVYFSRLFQRLFGDAMMQKVDLVLRKLTTIAALPQPDSARHMADELIHQKHPELNMELATTLQELKERAMHRGDLCFPQLGIKLDYQPGACVVFRGAELEHFVDDWTGHRIFLLFTNHQVVRDYSERSEHAGPTSHGDVGTEESDSDGSDSDGSDDSYDICVEKELDSEPEREGRSWTDKEIHGPFTWDPEKNFKPLVS</sequence>
<feature type="compositionally biased region" description="Basic and acidic residues" evidence="1">
    <location>
        <begin position="320"/>
        <end position="358"/>
    </location>
</feature>
<name>A0ABY0H2J9_9PEZI</name>
<organism evidence="2 3">
    <name type="scientific">Monosporascus cannonballus</name>
    <dbReference type="NCBI Taxonomy" id="155416"/>
    <lineage>
        <taxon>Eukaryota</taxon>
        <taxon>Fungi</taxon>
        <taxon>Dikarya</taxon>
        <taxon>Ascomycota</taxon>
        <taxon>Pezizomycotina</taxon>
        <taxon>Sordariomycetes</taxon>
        <taxon>Xylariomycetidae</taxon>
        <taxon>Xylariales</taxon>
        <taxon>Xylariales incertae sedis</taxon>
        <taxon>Monosporascus</taxon>
    </lineage>
</organism>
<evidence type="ECO:0000313" key="2">
    <source>
        <dbReference type="EMBL" id="RYO83175.1"/>
    </source>
</evidence>
<keyword evidence="3" id="KW-1185">Reference proteome</keyword>
<feature type="compositionally biased region" description="Acidic residues" evidence="1">
    <location>
        <begin position="299"/>
        <end position="317"/>
    </location>
</feature>
<proteinExistence type="predicted"/>
<feature type="region of interest" description="Disordered" evidence="1">
    <location>
        <begin position="285"/>
        <end position="358"/>
    </location>
</feature>
<evidence type="ECO:0000313" key="3">
    <source>
        <dbReference type="Proteomes" id="UP000294003"/>
    </source>
</evidence>
<evidence type="ECO:0000256" key="1">
    <source>
        <dbReference type="SAM" id="MobiDB-lite"/>
    </source>
</evidence>
<dbReference type="EMBL" id="QJNS01000195">
    <property type="protein sequence ID" value="RYO83175.1"/>
    <property type="molecule type" value="Genomic_DNA"/>
</dbReference>
<comment type="caution">
    <text evidence="2">The sequence shown here is derived from an EMBL/GenBank/DDBJ whole genome shotgun (WGS) entry which is preliminary data.</text>
</comment>
<gene>
    <name evidence="2" type="ORF">DL762_006266</name>
</gene>
<protein>
    <submittedName>
        <fullName evidence="2">Uncharacterized protein</fullName>
    </submittedName>
</protein>
<dbReference type="Gene3D" id="3.60.130.30">
    <property type="match status" value="1"/>
</dbReference>
<reference evidence="2 3" key="1">
    <citation type="submission" date="2018-06" db="EMBL/GenBank/DDBJ databases">
        <title>Complete Genomes of Monosporascus.</title>
        <authorList>
            <person name="Robinson A.J."/>
            <person name="Natvig D.O."/>
        </authorList>
    </citation>
    <scope>NUCLEOTIDE SEQUENCE [LARGE SCALE GENOMIC DNA]</scope>
    <source>
        <strain evidence="2 3">CBS 609.92</strain>
    </source>
</reference>
<accession>A0ABY0H2J9</accession>
<dbReference type="Proteomes" id="UP000294003">
    <property type="component" value="Unassembled WGS sequence"/>
</dbReference>